<feature type="compositionally biased region" description="Acidic residues" evidence="8">
    <location>
        <begin position="221"/>
        <end position="242"/>
    </location>
</feature>
<dbReference type="InterPro" id="IPR013087">
    <property type="entry name" value="Znf_C2H2_type"/>
</dbReference>
<dbReference type="Gene3D" id="3.30.160.60">
    <property type="entry name" value="Classic Zinc Finger"/>
    <property type="match status" value="4"/>
</dbReference>
<evidence type="ECO:0000259" key="9">
    <source>
        <dbReference type="PROSITE" id="PS50097"/>
    </source>
</evidence>
<dbReference type="CDD" id="cd18186">
    <property type="entry name" value="BTB_POZ_ZBTB_KLHL-like"/>
    <property type="match status" value="1"/>
</dbReference>
<evidence type="ECO:0000313" key="11">
    <source>
        <dbReference type="EMBL" id="CAH1792426.1"/>
    </source>
</evidence>
<dbReference type="InterPro" id="IPR011333">
    <property type="entry name" value="SKP1/BTB/POZ_sf"/>
</dbReference>
<organism evidence="11 12">
    <name type="scientific">Owenia fusiformis</name>
    <name type="common">Polychaete worm</name>
    <dbReference type="NCBI Taxonomy" id="6347"/>
    <lineage>
        <taxon>Eukaryota</taxon>
        <taxon>Metazoa</taxon>
        <taxon>Spiralia</taxon>
        <taxon>Lophotrochozoa</taxon>
        <taxon>Annelida</taxon>
        <taxon>Polychaeta</taxon>
        <taxon>Sedentaria</taxon>
        <taxon>Canalipalpata</taxon>
        <taxon>Sabellida</taxon>
        <taxon>Oweniida</taxon>
        <taxon>Oweniidae</taxon>
        <taxon>Owenia</taxon>
    </lineage>
</organism>
<keyword evidence="2" id="KW-0479">Metal-binding</keyword>
<feature type="domain" description="C2H2-type" evidence="10">
    <location>
        <begin position="516"/>
        <end position="544"/>
    </location>
</feature>
<evidence type="ECO:0000256" key="5">
    <source>
        <dbReference type="ARBA" id="ARBA00022833"/>
    </source>
</evidence>
<evidence type="ECO:0000259" key="10">
    <source>
        <dbReference type="PROSITE" id="PS50157"/>
    </source>
</evidence>
<dbReference type="GO" id="GO:0000981">
    <property type="term" value="F:DNA-binding transcription factor activity, RNA polymerase II-specific"/>
    <property type="evidence" value="ECO:0007669"/>
    <property type="project" value="TreeGrafter"/>
</dbReference>
<accession>A0A8S4PDG7</accession>
<feature type="domain" description="C2H2-type" evidence="10">
    <location>
        <begin position="461"/>
        <end position="489"/>
    </location>
</feature>
<evidence type="ECO:0000256" key="6">
    <source>
        <dbReference type="ARBA" id="ARBA00023242"/>
    </source>
</evidence>
<keyword evidence="4 7" id="KW-0863">Zinc-finger</keyword>
<dbReference type="Pfam" id="PF00096">
    <property type="entry name" value="zf-C2H2"/>
    <property type="match status" value="1"/>
</dbReference>
<evidence type="ECO:0000256" key="3">
    <source>
        <dbReference type="ARBA" id="ARBA00022737"/>
    </source>
</evidence>
<dbReference type="InterPro" id="IPR036236">
    <property type="entry name" value="Znf_C2H2_sf"/>
</dbReference>
<dbReference type="PROSITE" id="PS50097">
    <property type="entry name" value="BTB"/>
    <property type="match status" value="1"/>
</dbReference>
<dbReference type="Pfam" id="PF05605">
    <property type="entry name" value="zf-Di19"/>
    <property type="match status" value="1"/>
</dbReference>
<dbReference type="SUPFAM" id="SSF57667">
    <property type="entry name" value="beta-beta-alpha zinc fingers"/>
    <property type="match status" value="3"/>
</dbReference>
<feature type="domain" description="C2H2-type" evidence="10">
    <location>
        <begin position="318"/>
        <end position="345"/>
    </location>
</feature>
<comment type="caution">
    <text evidence="11">The sequence shown here is derived from an EMBL/GenBank/DDBJ whole genome shotgun (WGS) entry which is preliminary data.</text>
</comment>
<feature type="compositionally biased region" description="Basic residues" evidence="8">
    <location>
        <begin position="263"/>
        <end position="283"/>
    </location>
</feature>
<feature type="compositionally biased region" description="Basic residues" evidence="8">
    <location>
        <begin position="199"/>
        <end position="208"/>
    </location>
</feature>
<dbReference type="FunFam" id="3.30.160.60:FF:000100">
    <property type="entry name" value="Zinc finger 45-like"/>
    <property type="match status" value="1"/>
</dbReference>
<evidence type="ECO:0000256" key="8">
    <source>
        <dbReference type="SAM" id="MobiDB-lite"/>
    </source>
</evidence>
<evidence type="ECO:0000256" key="7">
    <source>
        <dbReference type="PROSITE-ProRule" id="PRU00042"/>
    </source>
</evidence>
<dbReference type="SMART" id="SM00355">
    <property type="entry name" value="ZnF_C2H2"/>
    <property type="match status" value="9"/>
</dbReference>
<dbReference type="PANTHER" id="PTHR24394:SF29">
    <property type="entry name" value="MYONEURIN"/>
    <property type="match status" value="1"/>
</dbReference>
<keyword evidence="6" id="KW-0539">Nucleus</keyword>
<evidence type="ECO:0000256" key="4">
    <source>
        <dbReference type="ARBA" id="ARBA00022771"/>
    </source>
</evidence>
<dbReference type="PROSITE" id="PS50157">
    <property type="entry name" value="ZINC_FINGER_C2H2_2"/>
    <property type="match status" value="5"/>
</dbReference>
<dbReference type="Proteomes" id="UP000749559">
    <property type="component" value="Unassembled WGS sequence"/>
</dbReference>
<name>A0A8S4PDG7_OWEFU</name>
<keyword evidence="3" id="KW-0677">Repeat</keyword>
<dbReference type="GO" id="GO:0008270">
    <property type="term" value="F:zinc ion binding"/>
    <property type="evidence" value="ECO:0007669"/>
    <property type="project" value="UniProtKB-KW"/>
</dbReference>
<evidence type="ECO:0000256" key="1">
    <source>
        <dbReference type="ARBA" id="ARBA00004123"/>
    </source>
</evidence>
<dbReference type="Gene3D" id="3.30.710.10">
    <property type="entry name" value="Potassium Channel Kv1.1, Chain A"/>
    <property type="match status" value="1"/>
</dbReference>
<evidence type="ECO:0000313" key="12">
    <source>
        <dbReference type="Proteomes" id="UP000749559"/>
    </source>
</evidence>
<feature type="domain" description="C2H2-type" evidence="10">
    <location>
        <begin position="428"/>
        <end position="456"/>
    </location>
</feature>
<feature type="domain" description="C2H2-type" evidence="10">
    <location>
        <begin position="490"/>
        <end position="512"/>
    </location>
</feature>
<keyword evidence="12" id="KW-1185">Reference proteome</keyword>
<dbReference type="OrthoDB" id="7930430at2759"/>
<sequence>MESANMAGRNVQTYTLENKNTLRKLATLRNEGQLCDLMFIFPDGSQIEAHKAIVCQYSSVIKARCVDIDQHKLQVLCTDIDNEQAINPSILNIMLDYIYGLSITIRHEYIQDIMRLAIKLNIPEFLGDCDKILFENKALGPSDLMINAQNIKQEQTGSGYETGQVSDFGMADQPLVTPSTSFDGANLQEPIDEKAAKPPGRRKRKATKVVKASVEQLPEPQSDEDDDMMDNPLDDDTDEYEADNFTAIKAEEADSDYNESASPKKRKRSKAKKTTVSTKRSHQKKTATLDPLFCKECDQKFDAYKDAAEHHKGVHNLIVCDVCAKIFDNEADLRRHSVLHSGNPPRIRINQAGKAVFQCDVCDKQFAIEPRCLLRNHSFKANSTRRYIEHLKTHHGDRPMICKICGVGKRTMSVYLLHQDMHLGMSVHVCRLCNKSFQHRDSLGTHLNHIHNEEYKRKAQRICEKCGKLCKSRAAYMYHKKSAHDEAGPVICDVCNKEFSNNHKLRAHYAYHQKTVLCPECGKQFTYKSKLQRHIRQMHSIKAKSGIPCEICAVMYSDKVALAEHMSTDHMTKPMDSSFTNNFYHSTSNFLDSNPTYVGSNN</sequence>
<protein>
    <submittedName>
        <fullName evidence="11">Uncharacterized protein</fullName>
    </submittedName>
</protein>
<dbReference type="PROSITE" id="PS00028">
    <property type="entry name" value="ZINC_FINGER_C2H2_1"/>
    <property type="match status" value="6"/>
</dbReference>
<dbReference type="GO" id="GO:0005634">
    <property type="term" value="C:nucleus"/>
    <property type="evidence" value="ECO:0007669"/>
    <property type="project" value="UniProtKB-SubCell"/>
</dbReference>
<reference evidence="11" key="1">
    <citation type="submission" date="2022-03" db="EMBL/GenBank/DDBJ databases">
        <authorList>
            <person name="Martin C."/>
        </authorList>
    </citation>
    <scope>NUCLEOTIDE SEQUENCE</scope>
</reference>
<comment type="subcellular location">
    <subcellularLocation>
        <location evidence="1">Nucleus</location>
    </subcellularLocation>
</comment>
<dbReference type="EMBL" id="CAIIXF020000008">
    <property type="protein sequence ID" value="CAH1792426.1"/>
    <property type="molecule type" value="Genomic_DNA"/>
</dbReference>
<dbReference type="InterPro" id="IPR000210">
    <property type="entry name" value="BTB/POZ_dom"/>
</dbReference>
<evidence type="ECO:0000256" key="2">
    <source>
        <dbReference type="ARBA" id="ARBA00022723"/>
    </source>
</evidence>
<gene>
    <name evidence="11" type="ORF">OFUS_LOCUS17388</name>
</gene>
<dbReference type="SUPFAM" id="SSF54695">
    <property type="entry name" value="POZ domain"/>
    <property type="match status" value="1"/>
</dbReference>
<proteinExistence type="predicted"/>
<dbReference type="SMART" id="SM00225">
    <property type="entry name" value="BTB"/>
    <property type="match status" value="1"/>
</dbReference>
<dbReference type="PANTHER" id="PTHR24394">
    <property type="entry name" value="ZINC FINGER PROTEIN"/>
    <property type="match status" value="1"/>
</dbReference>
<feature type="domain" description="BTB" evidence="9">
    <location>
        <begin position="35"/>
        <end position="107"/>
    </location>
</feature>
<dbReference type="InterPro" id="IPR008598">
    <property type="entry name" value="Di19_Zn-bd"/>
</dbReference>
<dbReference type="Pfam" id="PF00651">
    <property type="entry name" value="BTB"/>
    <property type="match status" value="1"/>
</dbReference>
<feature type="compositionally biased region" description="Polar residues" evidence="8">
    <location>
        <begin position="155"/>
        <end position="165"/>
    </location>
</feature>
<keyword evidence="5" id="KW-0862">Zinc</keyword>
<dbReference type="AlphaFoldDB" id="A0A8S4PDG7"/>
<feature type="region of interest" description="Disordered" evidence="8">
    <location>
        <begin position="155"/>
        <end position="283"/>
    </location>
</feature>
<dbReference type="Pfam" id="PF12874">
    <property type="entry name" value="zf-met"/>
    <property type="match status" value="1"/>
</dbReference>